<reference evidence="1 2" key="1">
    <citation type="submission" date="2019-06" db="EMBL/GenBank/DDBJ databases">
        <title>Persicimonas caeni gen. nov., sp. nov., a predatory bacterium isolated from solar saltern.</title>
        <authorList>
            <person name="Wang S."/>
        </authorList>
    </citation>
    <scope>NUCLEOTIDE SEQUENCE [LARGE SCALE GENOMIC DNA]</scope>
    <source>
        <strain evidence="1 2">YN101</strain>
    </source>
</reference>
<dbReference type="AlphaFoldDB" id="A0A4Y6PYF4"/>
<gene>
    <name evidence="1" type="ORF">FIV42_19110</name>
</gene>
<dbReference type="RefSeq" id="WP_141199238.1">
    <property type="nucleotide sequence ID" value="NZ_CP041186.1"/>
</dbReference>
<sequence length="164" mass="17576">MTGRDFGVEAQEVSAGRNSARVLLRYDLEVDDDTSAALVGGIGGGHYSRNDLTYVTADLGLLGHIGKDEGIHGFVGPLLALSVPVDQRTARSDVVLAPDVDSFHTTLFGGFNMGVAVQPSRFLRFYIELSNWYGWEIASTADGDTPLRLQTSLLALSVGTGVRF</sequence>
<accession>A0A4Y6PYF4</accession>
<organism evidence="1 2">
    <name type="scientific">Persicimonas caeni</name>
    <dbReference type="NCBI Taxonomy" id="2292766"/>
    <lineage>
        <taxon>Bacteria</taxon>
        <taxon>Deltaproteobacteria</taxon>
        <taxon>Bradymonadales</taxon>
        <taxon>Bradymonadaceae</taxon>
        <taxon>Persicimonas</taxon>
    </lineage>
</organism>
<dbReference type="Proteomes" id="UP000315995">
    <property type="component" value="Chromosome"/>
</dbReference>
<proteinExistence type="predicted"/>
<protein>
    <submittedName>
        <fullName evidence="1">Uncharacterized protein</fullName>
    </submittedName>
</protein>
<name>A0A4Y6PYF4_PERCE</name>
<evidence type="ECO:0000313" key="1">
    <source>
        <dbReference type="EMBL" id="QDG52775.1"/>
    </source>
</evidence>
<evidence type="ECO:0000313" key="2">
    <source>
        <dbReference type="Proteomes" id="UP000315995"/>
    </source>
</evidence>
<accession>A0A5B8YA80</accession>
<keyword evidence="2" id="KW-1185">Reference proteome</keyword>
<dbReference type="EMBL" id="CP041186">
    <property type="protein sequence ID" value="QDG52775.1"/>
    <property type="molecule type" value="Genomic_DNA"/>
</dbReference>